<accession>A0ACC6T7C0</accession>
<keyword evidence="1" id="KW-0540">Nuclease</keyword>
<sequence length="233" mass="26220">MPVLQDFLSEEERDTVLHKIGNGRFSTAQFVEVVARELPAKHRQVISDYGTGGKGSGRNYTANSFFSQLLRHLTEDVEIIDRVGFGRAPKGWGSPRIQFWAFNREASGGTTFPDELPPQPEYPEGAAMQVTVNKYERNRLARMACLDHYGATCQACGIDFERMYGERGAGFIHVHHRRKISEIGRQYQVDPVNDLLPVCPNCHAMIHSKAEMITVEDVRRLISEARNSVADAI</sequence>
<dbReference type="Proteomes" id="UP001480082">
    <property type="component" value="Unassembled WGS sequence"/>
</dbReference>
<keyword evidence="1" id="KW-0255">Endonuclease</keyword>
<dbReference type="EMBL" id="JAMYRI010000025">
    <property type="protein sequence ID" value="MER9287832.1"/>
    <property type="molecule type" value="Genomic_DNA"/>
</dbReference>
<name>A0ACC6T7C0_9HYPH</name>
<organism evidence="1 2">
    <name type="scientific">Mesorhizobium australicum</name>
    <dbReference type="NCBI Taxonomy" id="536018"/>
    <lineage>
        <taxon>Bacteria</taxon>
        <taxon>Pseudomonadati</taxon>
        <taxon>Pseudomonadota</taxon>
        <taxon>Alphaproteobacteria</taxon>
        <taxon>Hyphomicrobiales</taxon>
        <taxon>Phyllobacteriaceae</taxon>
        <taxon>Mesorhizobium</taxon>
    </lineage>
</organism>
<reference evidence="1 2" key="1">
    <citation type="journal article" date="2024" name="Proc. Natl. Acad. Sci. U.S.A.">
        <title>The evolutionary genomics of adaptation to stress in wild rhizobium bacteria.</title>
        <authorList>
            <person name="Kehlet-Delgado H."/>
            <person name="Montoya A.P."/>
            <person name="Jensen K.T."/>
            <person name="Wendlandt C.E."/>
            <person name="Dexheimer C."/>
            <person name="Roberts M."/>
            <person name="Torres Martinez L."/>
            <person name="Friesen M.L."/>
            <person name="Griffitts J.S."/>
            <person name="Porter S.S."/>
        </authorList>
    </citation>
    <scope>NUCLEOTIDE SEQUENCE [LARGE SCALE GENOMIC DNA]</scope>
    <source>
        <strain evidence="1 2">M0468</strain>
    </source>
</reference>
<proteinExistence type="predicted"/>
<gene>
    <name evidence="1" type="ORF">NKI81_28605</name>
</gene>
<protein>
    <submittedName>
        <fullName evidence="1">HNH endonuclease</fullName>
    </submittedName>
</protein>
<evidence type="ECO:0000313" key="1">
    <source>
        <dbReference type="EMBL" id="MER9287832.1"/>
    </source>
</evidence>
<keyword evidence="1" id="KW-0378">Hydrolase</keyword>
<comment type="caution">
    <text evidence="1">The sequence shown here is derived from an EMBL/GenBank/DDBJ whole genome shotgun (WGS) entry which is preliminary data.</text>
</comment>
<evidence type="ECO:0000313" key="2">
    <source>
        <dbReference type="Proteomes" id="UP001480082"/>
    </source>
</evidence>
<keyword evidence="2" id="KW-1185">Reference proteome</keyword>